<dbReference type="GO" id="GO:0000981">
    <property type="term" value="F:DNA-binding transcription factor activity, RNA polymerase II-specific"/>
    <property type="evidence" value="ECO:0007669"/>
    <property type="project" value="TreeGrafter"/>
</dbReference>
<sequence length="601" mass="63163">MSTGLKVLLDAAQYIEHQEKLKRSPVSASDDLTELSYVNQCSSGFNITAVNSNNNNIISKRSVRITTDVDAQVSSSAPASSATFHHITNGVIIPNYNCSLTGSQSLFETKSTQSKKISGRIGNEYQLNDSRTAGEAIESFKISPNVLISSKKASTQSIPVTDDALDESSISANQLLSNNGEIGKMIVEDGNDSPPRHSSTGSHYLQMMSAQHAIAGSHVTPSIGGTGRRRTISSNSNGAGTREVHNKLEKNRRAHLKECYEQLKNQLPLKEDERKKTSNLAILGEAIKYVKTLKKQDQDLEAEVEQLAKTKINSQLKLVSLKRELGPKYEQMFPGPFLDFDLSNGEKDNLNETASLSSGRGSILYSSSSSLSSGGSNGSTTMSSPVGPSLSQPSALSPVISKVSATNNISSSASGNNNSSNICLASKSSGTFDHNQLHQIRPTPSVLDISSVTSVMPINAAVSLGNGGIVNMSSTALSLTAKNISSMSLTRDSPTPSTPSPSPSTSSCVSSSSSLISSSPPRAINGIISGRSVTVSIPNNVKFTSSGHGTSRLTAPVAESTVGNRTSSAPATIIATSSPSNGVTSTNNAIMLQALRGCHLV</sequence>
<dbReference type="SMART" id="SM00353">
    <property type="entry name" value="HLH"/>
    <property type="match status" value="1"/>
</dbReference>
<evidence type="ECO:0000256" key="2">
    <source>
        <dbReference type="ARBA" id="ARBA00022491"/>
    </source>
</evidence>
<organism evidence="14">
    <name type="scientific">Ceratitis capitata</name>
    <name type="common">Mediterranean fruit fly</name>
    <name type="synonym">Tephritis capitata</name>
    <dbReference type="NCBI Taxonomy" id="7213"/>
    <lineage>
        <taxon>Eukaryota</taxon>
        <taxon>Metazoa</taxon>
        <taxon>Ecdysozoa</taxon>
        <taxon>Arthropoda</taxon>
        <taxon>Hexapoda</taxon>
        <taxon>Insecta</taxon>
        <taxon>Pterygota</taxon>
        <taxon>Neoptera</taxon>
        <taxon>Endopterygota</taxon>
        <taxon>Diptera</taxon>
        <taxon>Brachycera</taxon>
        <taxon>Muscomorpha</taxon>
        <taxon>Tephritoidea</taxon>
        <taxon>Tephritidae</taxon>
        <taxon>Ceratitis</taxon>
        <taxon>Ceratitis</taxon>
    </lineage>
</organism>
<dbReference type="InterPro" id="IPR036638">
    <property type="entry name" value="HLH_DNA-bd_sf"/>
</dbReference>
<comment type="subunit">
    <text evidence="8">Efficient DNA binding requires dimerization with another bHLH protein. Binds DNA as a homodimer or a heterodimer with MAX.</text>
</comment>
<feature type="coiled-coil region" evidence="11">
    <location>
        <begin position="246"/>
        <end position="313"/>
    </location>
</feature>
<evidence type="ECO:0000313" key="14">
    <source>
        <dbReference type="EMBL" id="JAB98678.1"/>
    </source>
</evidence>
<dbReference type="AlphaFoldDB" id="W8BPL3"/>
<dbReference type="CDD" id="cd11402">
    <property type="entry name" value="bHLHzip_Mnt"/>
    <property type="match status" value="1"/>
</dbReference>
<evidence type="ECO:0000256" key="3">
    <source>
        <dbReference type="ARBA" id="ARBA00023015"/>
    </source>
</evidence>
<evidence type="ECO:0000256" key="5">
    <source>
        <dbReference type="ARBA" id="ARBA00023163"/>
    </source>
</evidence>
<dbReference type="PROSITE" id="PS50888">
    <property type="entry name" value="BHLH"/>
    <property type="match status" value="1"/>
</dbReference>
<dbReference type="FunFam" id="4.10.280.10:FF:000034">
    <property type="entry name" value="MAX network transcriptional repressor"/>
    <property type="match status" value="1"/>
</dbReference>
<proteinExistence type="evidence at transcript level"/>
<feature type="region of interest" description="Disordered" evidence="12">
    <location>
        <begin position="218"/>
        <end position="245"/>
    </location>
</feature>
<dbReference type="OrthoDB" id="5920083at2759"/>
<keyword evidence="4" id="KW-0238">DNA-binding</keyword>
<feature type="region of interest" description="Disordered" evidence="12">
    <location>
        <begin position="367"/>
        <end position="395"/>
    </location>
</feature>
<gene>
    <name evidence="14" type="primary">MNT</name>
</gene>
<evidence type="ECO:0000256" key="12">
    <source>
        <dbReference type="SAM" id="MobiDB-lite"/>
    </source>
</evidence>
<dbReference type="PANTHER" id="PTHR11969:SF99">
    <property type="entry name" value="MAX-BINDING PROTEIN MNT"/>
    <property type="match status" value="1"/>
</dbReference>
<dbReference type="PANTHER" id="PTHR11969">
    <property type="entry name" value="MAX DIMERIZATION, MAD"/>
    <property type="match status" value="1"/>
</dbReference>
<evidence type="ECO:0000256" key="7">
    <source>
        <dbReference type="ARBA" id="ARBA00057176"/>
    </source>
</evidence>
<protein>
    <recommendedName>
        <fullName evidence="9">Max-binding protein MNT</fullName>
    </recommendedName>
    <alternativeName>
        <fullName evidence="10">Myc antagonist MNT</fullName>
    </alternativeName>
</protein>
<evidence type="ECO:0000256" key="4">
    <source>
        <dbReference type="ARBA" id="ARBA00023125"/>
    </source>
</evidence>
<evidence type="ECO:0000256" key="6">
    <source>
        <dbReference type="ARBA" id="ARBA00023242"/>
    </source>
</evidence>
<keyword evidence="6" id="KW-0539">Nucleus</keyword>
<dbReference type="EMBL" id="GAMC01007877">
    <property type="protein sequence ID" value="JAB98678.1"/>
    <property type="molecule type" value="mRNA"/>
</dbReference>
<dbReference type="GO" id="GO:0000978">
    <property type="term" value="F:RNA polymerase II cis-regulatory region sequence-specific DNA binding"/>
    <property type="evidence" value="ECO:0007669"/>
    <property type="project" value="TreeGrafter"/>
</dbReference>
<dbReference type="Pfam" id="PF00010">
    <property type="entry name" value="HLH"/>
    <property type="match status" value="1"/>
</dbReference>
<dbReference type="GO" id="GO:0005634">
    <property type="term" value="C:nucleus"/>
    <property type="evidence" value="ECO:0007669"/>
    <property type="project" value="UniProtKB-SubCell"/>
</dbReference>
<dbReference type="InterPro" id="IPR011598">
    <property type="entry name" value="bHLH_dom"/>
</dbReference>
<reference evidence="14" key="2">
    <citation type="journal article" date="2014" name="BMC Genomics">
        <title>A genomic perspective to assessing quality of mass-reared SIT flies used in Mediterranean fruit fly (Ceratitis capitata) eradication in California.</title>
        <authorList>
            <person name="Calla B."/>
            <person name="Hall B."/>
            <person name="Hou S."/>
            <person name="Geib S.M."/>
        </authorList>
    </citation>
    <scope>NUCLEOTIDE SEQUENCE</scope>
</reference>
<dbReference type="Gene3D" id="4.10.280.10">
    <property type="entry name" value="Helix-loop-helix DNA-binding domain"/>
    <property type="match status" value="1"/>
</dbReference>
<accession>W8BPL3</accession>
<reference evidence="14" key="1">
    <citation type="submission" date="2013-07" db="EMBL/GenBank/DDBJ databases">
        <authorList>
            <person name="Geib S."/>
        </authorList>
    </citation>
    <scope>NUCLEOTIDE SEQUENCE</scope>
</reference>
<keyword evidence="5" id="KW-0804">Transcription</keyword>
<comment type="function">
    <text evidence="7">Binds DNA as a heterodimer with MAX and represses transcription. Binds to the canonical E box sequence 5'-CACGTG-3' and, with higher affinity, to 5'-CACGCG-3'.</text>
</comment>
<evidence type="ECO:0000256" key="8">
    <source>
        <dbReference type="ARBA" id="ARBA00062701"/>
    </source>
</evidence>
<feature type="compositionally biased region" description="Low complexity" evidence="12">
    <location>
        <begin position="503"/>
        <end position="519"/>
    </location>
</feature>
<dbReference type="SUPFAM" id="SSF47459">
    <property type="entry name" value="HLH, helix-loop-helix DNA-binding domain"/>
    <property type="match status" value="1"/>
</dbReference>
<feature type="compositionally biased region" description="Low complexity" evidence="12">
    <location>
        <begin position="367"/>
        <end position="384"/>
    </location>
</feature>
<comment type="subcellular location">
    <subcellularLocation>
        <location evidence="1">Nucleus</location>
    </subcellularLocation>
</comment>
<feature type="domain" description="BHLH" evidence="13">
    <location>
        <begin position="240"/>
        <end position="293"/>
    </location>
</feature>
<evidence type="ECO:0000256" key="1">
    <source>
        <dbReference type="ARBA" id="ARBA00004123"/>
    </source>
</evidence>
<name>W8BPL3_CERCA</name>
<keyword evidence="2" id="KW-0678">Repressor</keyword>
<evidence type="ECO:0000256" key="10">
    <source>
        <dbReference type="ARBA" id="ARBA00083368"/>
    </source>
</evidence>
<keyword evidence="3" id="KW-0805">Transcription regulation</keyword>
<keyword evidence="11" id="KW-0175">Coiled coil</keyword>
<dbReference type="GO" id="GO:0046983">
    <property type="term" value="F:protein dimerization activity"/>
    <property type="evidence" value="ECO:0007669"/>
    <property type="project" value="InterPro"/>
</dbReference>
<evidence type="ECO:0000256" key="9">
    <source>
        <dbReference type="ARBA" id="ARBA00070444"/>
    </source>
</evidence>
<evidence type="ECO:0000259" key="13">
    <source>
        <dbReference type="PROSITE" id="PS50888"/>
    </source>
</evidence>
<feature type="region of interest" description="Disordered" evidence="12">
    <location>
        <begin position="487"/>
        <end position="519"/>
    </location>
</feature>
<evidence type="ECO:0000256" key="11">
    <source>
        <dbReference type="SAM" id="Coils"/>
    </source>
</evidence>